<dbReference type="AlphaFoldDB" id="W2RNK5"/>
<reference evidence="7 8" key="1">
    <citation type="submission" date="2013-03" db="EMBL/GenBank/DDBJ databases">
        <title>The Genome Sequence of Phialophora europaea CBS 101466.</title>
        <authorList>
            <consortium name="The Broad Institute Genomics Platform"/>
            <person name="Cuomo C."/>
            <person name="de Hoog S."/>
            <person name="Gorbushina A."/>
            <person name="Walker B."/>
            <person name="Young S.K."/>
            <person name="Zeng Q."/>
            <person name="Gargeya S."/>
            <person name="Fitzgerald M."/>
            <person name="Haas B."/>
            <person name="Abouelleil A."/>
            <person name="Allen A.W."/>
            <person name="Alvarado L."/>
            <person name="Arachchi H.M."/>
            <person name="Berlin A.M."/>
            <person name="Chapman S.B."/>
            <person name="Gainer-Dewar J."/>
            <person name="Goldberg J."/>
            <person name="Griggs A."/>
            <person name="Gujja S."/>
            <person name="Hansen M."/>
            <person name="Howarth C."/>
            <person name="Imamovic A."/>
            <person name="Ireland A."/>
            <person name="Larimer J."/>
            <person name="McCowan C."/>
            <person name="Murphy C."/>
            <person name="Pearson M."/>
            <person name="Poon T.W."/>
            <person name="Priest M."/>
            <person name="Roberts A."/>
            <person name="Saif S."/>
            <person name="Shea T."/>
            <person name="Sisk P."/>
            <person name="Sykes S."/>
            <person name="Wortman J."/>
            <person name="Nusbaum C."/>
            <person name="Birren B."/>
        </authorList>
    </citation>
    <scope>NUCLEOTIDE SEQUENCE [LARGE SCALE GENOMIC DNA]</scope>
    <source>
        <strain evidence="7 8">CBS 101466</strain>
    </source>
</reference>
<gene>
    <name evidence="7" type="ORF">HMPREF1541_08274</name>
</gene>
<keyword evidence="4 6" id="KW-0472">Membrane</keyword>
<proteinExistence type="predicted"/>
<evidence type="ECO:0000256" key="5">
    <source>
        <dbReference type="SAM" id="MobiDB-lite"/>
    </source>
</evidence>
<dbReference type="VEuPathDB" id="FungiDB:HMPREF1541_08274"/>
<evidence type="ECO:0000256" key="2">
    <source>
        <dbReference type="ARBA" id="ARBA00022692"/>
    </source>
</evidence>
<dbReference type="Proteomes" id="UP000030752">
    <property type="component" value="Unassembled WGS sequence"/>
</dbReference>
<sequence length="427" mass="46963">MDDSEKQAPDLENGTANAHDGSSRTSDGTAVQPNEKSHYHDPPLRYKPKPQYASPTERLQHFTWCWFACTMSTGAVAVVLANTPFRFSGLDVIAKIFFILDLVLFMLFCCAIAYRFLRRPRVFIRSLHHPKEALFFGSFWVSVALILNLTQTYGVPVCGPWLVSALRVLYWIYIACSLLVAIFQYATLFVAERLPVDSAMPAWVMPVYSFLVVGPLAAIMVQTQPEAHHRLSIWVSAVMVQGLGWTVAVFMYTIYFLRLMSSHLPDPSTRPGMFIGVGPVGYTSAALVSLGNVASTVIPAGWLSVNTVAVGDIVKIVAVMAGIFLWLVAFWFFALSSVAVAAGAFGKQKMGFTLNWWAFIFPNAGMTLAAINIGNVLQSDGVKAVTSAMTVLLVVAWLVVAVCNVHAVVNRIILWEGKDEDEGMHLD</sequence>
<feature type="compositionally biased region" description="Polar residues" evidence="5">
    <location>
        <begin position="23"/>
        <end position="34"/>
    </location>
</feature>
<dbReference type="GO" id="GO:0015140">
    <property type="term" value="F:malate transmembrane transporter activity"/>
    <property type="evidence" value="ECO:0007669"/>
    <property type="project" value="InterPro"/>
</dbReference>
<dbReference type="RefSeq" id="XP_008720815.1">
    <property type="nucleotide sequence ID" value="XM_008722593.1"/>
</dbReference>
<keyword evidence="3 6" id="KW-1133">Transmembrane helix</keyword>
<feature type="transmembrane region" description="Helical" evidence="6">
    <location>
        <begin position="133"/>
        <end position="150"/>
    </location>
</feature>
<dbReference type="EMBL" id="KB822724">
    <property type="protein sequence ID" value="ETN37283.1"/>
    <property type="molecule type" value="Genomic_DNA"/>
</dbReference>
<dbReference type="CDD" id="cd09317">
    <property type="entry name" value="TDT_Mae1_like"/>
    <property type="match status" value="1"/>
</dbReference>
<dbReference type="InParanoid" id="W2RNK5"/>
<feature type="transmembrane region" description="Helical" evidence="6">
    <location>
        <begin position="203"/>
        <end position="221"/>
    </location>
</feature>
<evidence type="ECO:0000313" key="7">
    <source>
        <dbReference type="EMBL" id="ETN37283.1"/>
    </source>
</evidence>
<feature type="region of interest" description="Disordered" evidence="5">
    <location>
        <begin position="1"/>
        <end position="46"/>
    </location>
</feature>
<dbReference type="PANTHER" id="PTHR31162">
    <property type="entry name" value="MALIC ACID TRANSPORT PROTEIN-RELATED"/>
    <property type="match status" value="1"/>
</dbReference>
<dbReference type="InterPro" id="IPR030185">
    <property type="entry name" value="Mae1"/>
</dbReference>
<feature type="transmembrane region" description="Helical" evidence="6">
    <location>
        <begin position="233"/>
        <end position="259"/>
    </location>
</feature>
<dbReference type="Gene3D" id="1.50.10.150">
    <property type="entry name" value="Voltage-dependent anion channel"/>
    <property type="match status" value="1"/>
</dbReference>
<feature type="compositionally biased region" description="Basic and acidic residues" evidence="5">
    <location>
        <begin position="35"/>
        <end position="44"/>
    </location>
</feature>
<evidence type="ECO:0000256" key="6">
    <source>
        <dbReference type="SAM" id="Phobius"/>
    </source>
</evidence>
<name>W2RNK5_CYPE1</name>
<evidence type="ECO:0000256" key="3">
    <source>
        <dbReference type="ARBA" id="ARBA00022989"/>
    </source>
</evidence>
<keyword evidence="2 6" id="KW-0812">Transmembrane</keyword>
<accession>W2RNK5</accession>
<feature type="transmembrane region" description="Helical" evidence="6">
    <location>
        <begin position="280"/>
        <end position="304"/>
    </location>
</feature>
<feature type="transmembrane region" description="Helical" evidence="6">
    <location>
        <begin position="62"/>
        <end position="80"/>
    </location>
</feature>
<dbReference type="InterPro" id="IPR038665">
    <property type="entry name" value="Voltage-dep_anion_channel_sf"/>
</dbReference>
<dbReference type="GO" id="GO:0016020">
    <property type="term" value="C:membrane"/>
    <property type="evidence" value="ECO:0007669"/>
    <property type="project" value="UniProtKB-SubCell"/>
</dbReference>
<feature type="transmembrane region" description="Helical" evidence="6">
    <location>
        <begin position="170"/>
        <end position="191"/>
    </location>
</feature>
<feature type="transmembrane region" description="Helical" evidence="6">
    <location>
        <begin position="354"/>
        <end position="373"/>
    </location>
</feature>
<dbReference type="Pfam" id="PF03595">
    <property type="entry name" value="SLAC1"/>
    <property type="match status" value="1"/>
</dbReference>
<dbReference type="OrthoDB" id="2901184at2759"/>
<dbReference type="STRING" id="1220924.W2RNK5"/>
<evidence type="ECO:0000313" key="8">
    <source>
        <dbReference type="Proteomes" id="UP000030752"/>
    </source>
</evidence>
<evidence type="ECO:0000256" key="4">
    <source>
        <dbReference type="ARBA" id="ARBA00023136"/>
    </source>
</evidence>
<dbReference type="InterPro" id="IPR004695">
    <property type="entry name" value="SLAC1/Mae1/Ssu1/TehA"/>
</dbReference>
<organism evidence="7 8">
    <name type="scientific">Cyphellophora europaea (strain CBS 101466)</name>
    <name type="common">Phialophora europaea</name>
    <dbReference type="NCBI Taxonomy" id="1220924"/>
    <lineage>
        <taxon>Eukaryota</taxon>
        <taxon>Fungi</taxon>
        <taxon>Dikarya</taxon>
        <taxon>Ascomycota</taxon>
        <taxon>Pezizomycotina</taxon>
        <taxon>Eurotiomycetes</taxon>
        <taxon>Chaetothyriomycetidae</taxon>
        <taxon>Chaetothyriales</taxon>
        <taxon>Cyphellophoraceae</taxon>
        <taxon>Cyphellophora</taxon>
    </lineage>
</organism>
<feature type="transmembrane region" description="Helical" evidence="6">
    <location>
        <begin position="385"/>
        <end position="409"/>
    </location>
</feature>
<dbReference type="eggNOG" id="ENOG502QV03">
    <property type="taxonomic scope" value="Eukaryota"/>
</dbReference>
<evidence type="ECO:0000256" key="1">
    <source>
        <dbReference type="ARBA" id="ARBA00004141"/>
    </source>
</evidence>
<protein>
    <recommendedName>
        <fullName evidence="9">C4-dicarboxylate transporter/malic acid transporter</fullName>
    </recommendedName>
</protein>
<comment type="subcellular location">
    <subcellularLocation>
        <location evidence="1">Membrane</location>
        <topology evidence="1">Multi-pass membrane protein</topology>
    </subcellularLocation>
</comment>
<dbReference type="GeneID" id="19975613"/>
<feature type="transmembrane region" description="Helical" evidence="6">
    <location>
        <begin position="92"/>
        <end position="113"/>
    </location>
</feature>
<keyword evidence="8" id="KW-1185">Reference proteome</keyword>
<evidence type="ECO:0008006" key="9">
    <source>
        <dbReference type="Google" id="ProtNLM"/>
    </source>
</evidence>
<dbReference type="HOGENOM" id="CLU_030057_2_0_1"/>
<dbReference type="PANTHER" id="PTHR31162:SF0">
    <property type="entry name" value="MALIC ACID TRANSPORT PROTEIN"/>
    <property type="match status" value="1"/>
</dbReference>
<feature type="transmembrane region" description="Helical" evidence="6">
    <location>
        <begin position="316"/>
        <end position="342"/>
    </location>
</feature>